<dbReference type="GO" id="GO:0016491">
    <property type="term" value="F:oxidoreductase activity"/>
    <property type="evidence" value="ECO:0007669"/>
    <property type="project" value="InterPro"/>
</dbReference>
<dbReference type="eggNOG" id="COG0604">
    <property type="taxonomic scope" value="Bacteria"/>
</dbReference>
<dbReference type="InterPro" id="IPR020843">
    <property type="entry name" value="ER"/>
</dbReference>
<dbReference type="AlphaFoldDB" id="A0A073K6A3"/>
<dbReference type="InterPro" id="IPR036291">
    <property type="entry name" value="NAD(P)-bd_dom_sf"/>
</dbReference>
<dbReference type="Proteomes" id="UP000027778">
    <property type="component" value="Unassembled WGS sequence"/>
</dbReference>
<comment type="caution">
    <text evidence="2">The sequence shown here is derived from an EMBL/GenBank/DDBJ whole genome shotgun (WGS) entry which is preliminary data.</text>
</comment>
<keyword evidence="3" id="KW-1185">Reference proteome</keyword>
<dbReference type="SMART" id="SM00829">
    <property type="entry name" value="PKS_ER"/>
    <property type="match status" value="1"/>
</dbReference>
<protein>
    <submittedName>
        <fullName evidence="2">Alcohol dehydrogenase</fullName>
    </submittedName>
</protein>
<dbReference type="OrthoDB" id="9787435at2"/>
<dbReference type="Gene3D" id="3.90.180.10">
    <property type="entry name" value="Medium-chain alcohol dehydrogenases, catalytic domain"/>
    <property type="match status" value="1"/>
</dbReference>
<dbReference type="InterPro" id="IPR011032">
    <property type="entry name" value="GroES-like_sf"/>
</dbReference>
<dbReference type="InterPro" id="IPR013154">
    <property type="entry name" value="ADH-like_N"/>
</dbReference>
<dbReference type="Gene3D" id="3.40.50.720">
    <property type="entry name" value="NAD(P)-binding Rossmann-like Domain"/>
    <property type="match status" value="1"/>
</dbReference>
<dbReference type="Pfam" id="PF00107">
    <property type="entry name" value="ADH_zinc_N"/>
    <property type="match status" value="1"/>
</dbReference>
<dbReference type="EMBL" id="JOTM01000025">
    <property type="protein sequence ID" value="KEK22819.1"/>
    <property type="molecule type" value="Genomic_DNA"/>
</dbReference>
<dbReference type="SUPFAM" id="SSF50129">
    <property type="entry name" value="GroES-like"/>
    <property type="match status" value="1"/>
</dbReference>
<gene>
    <name evidence="2" type="ORF">BAGA_16345</name>
</gene>
<evidence type="ECO:0000313" key="2">
    <source>
        <dbReference type="EMBL" id="KEK22819.1"/>
    </source>
</evidence>
<dbReference type="RefSeq" id="WP_033676854.1">
    <property type="nucleotide sequence ID" value="NZ_JOTM01000025.1"/>
</dbReference>
<dbReference type="InterPro" id="IPR052711">
    <property type="entry name" value="Zinc_ADH-like"/>
</dbReference>
<dbReference type="InterPro" id="IPR013149">
    <property type="entry name" value="ADH-like_C"/>
</dbReference>
<dbReference type="PANTHER" id="PTHR45033:SF3">
    <property type="entry name" value="DEHYDROGENASE, PUTATIVE (AFU_ORTHOLOGUE AFUA_2G13270)-RELATED"/>
    <property type="match status" value="1"/>
</dbReference>
<evidence type="ECO:0000313" key="3">
    <source>
        <dbReference type="Proteomes" id="UP000027778"/>
    </source>
</evidence>
<proteinExistence type="predicted"/>
<dbReference type="PANTHER" id="PTHR45033">
    <property type="match status" value="1"/>
</dbReference>
<reference evidence="2 3" key="1">
    <citation type="submission" date="2014-06" db="EMBL/GenBank/DDBJ databases">
        <title>Draft genome sequence of Bacillus gaemokensis JCM 15801 (MCCC 1A00707).</title>
        <authorList>
            <person name="Lai Q."/>
            <person name="Liu Y."/>
            <person name="Shao Z."/>
        </authorList>
    </citation>
    <scope>NUCLEOTIDE SEQUENCE [LARGE SCALE GENOMIC DNA]</scope>
    <source>
        <strain evidence="2 3">JCM 15801</strain>
    </source>
</reference>
<dbReference type="Pfam" id="PF08240">
    <property type="entry name" value="ADH_N"/>
    <property type="match status" value="1"/>
</dbReference>
<evidence type="ECO:0000259" key="1">
    <source>
        <dbReference type="SMART" id="SM00829"/>
    </source>
</evidence>
<name>A0A073K6A3_9BACI</name>
<accession>A0A073K6A3</accession>
<dbReference type="STRING" id="574375.AZF08_24280"/>
<feature type="domain" description="Enoyl reductase (ER)" evidence="1">
    <location>
        <begin position="11"/>
        <end position="326"/>
    </location>
</feature>
<organism evidence="2 3">
    <name type="scientific">Bacillus gaemokensis</name>
    <dbReference type="NCBI Taxonomy" id="574375"/>
    <lineage>
        <taxon>Bacteria</taxon>
        <taxon>Bacillati</taxon>
        <taxon>Bacillota</taxon>
        <taxon>Bacilli</taxon>
        <taxon>Bacillales</taxon>
        <taxon>Bacillaceae</taxon>
        <taxon>Bacillus</taxon>
        <taxon>Bacillus cereus group</taxon>
    </lineage>
</organism>
<dbReference type="SUPFAM" id="SSF51735">
    <property type="entry name" value="NAD(P)-binding Rossmann-fold domains"/>
    <property type="match status" value="1"/>
</dbReference>
<sequence length="329" mass="35980">MKAIVHQGKKGIGGLEYEDLKNREFGYGEVKVKLRVAGLNHRDLFIMNNRNEMDKPLIPGSDGAGIVVEIGEGVSNVTIDSEVIINPSIGWEFTHEVPVLPQVLGGPTDGTFAEYVIVPAENIVSKPSYLSWEEAGVLSLSALTAYRALFTKGRLKPKEHVLIPGIGGGVATYAMLFAKAIGAKVTVTSRVENKRKAAEKCGADFSFDSNGNWEDALKGEKVDLIIDSIGPATFLKYFDILNPNGRIVNFGASSGDKIEIPLRALFYNQIDIMGTSMGSSEEFNEMIHFIEKHEIKPIVDTVYPLSEAVQALDRMNQGEQFGNIALYIE</sequence>